<dbReference type="InterPro" id="IPR011641">
    <property type="entry name" value="Tyr-kin_ephrin_A/B_rcpt-like"/>
</dbReference>
<keyword evidence="3" id="KW-1185">Reference proteome</keyword>
<dbReference type="EMBL" id="FNXT01000932">
    <property type="protein sequence ID" value="SZX69496.1"/>
    <property type="molecule type" value="Genomic_DNA"/>
</dbReference>
<evidence type="ECO:0000259" key="1">
    <source>
        <dbReference type="Pfam" id="PF07699"/>
    </source>
</evidence>
<evidence type="ECO:0000313" key="2">
    <source>
        <dbReference type="EMBL" id="SZX69496.1"/>
    </source>
</evidence>
<dbReference type="Gene3D" id="2.10.220.10">
    <property type="entry name" value="Hormone Receptor, Insulin-like Growth Factor Receptor 1, Chain A, domain 2"/>
    <property type="match status" value="1"/>
</dbReference>
<feature type="domain" description="Tyrosine-protein kinase ephrin type A/B receptor-like" evidence="1">
    <location>
        <begin position="269"/>
        <end position="309"/>
    </location>
</feature>
<accession>A0A383VYJ8</accession>
<sequence>MQNVCERCKPGYNTTDDGLSCVCMPGTWHSCVSGSCTCLPCDKGMFCPGGWRQAKNYAPEDQKGQRLSCEQATVVDAASLINTTTIRANGLTTKSTGAKRPQDCVPMPGFYLASTGRNSQKAALCPKSTYSPGYGRIRQCLKCQSGTEEKPDANYAANVTDLLPPLNKTLRVNRTDVCQVGPGRYLVQNVVRDCPAGSFRTSWSQTTESSSRYCFTCPPGVTTNSTRATNQTACKVVAPGVSMNMSTLESAQLQALAGDNSLAGNDVALCPYGTYFPGGVIDSTTNTTCLTCPFNTTTQFLGAASINDCQIPPGYYIQVAAPGATMGNLTTCPTNVSGQGYYRSGWTSYTDITARDTNGTTACTACGAGILSDLTDIDELGGGNDTSKLVAGSSYSCYIQAGWGMVPAGVAADQTLQYSAVECSNNTYGVANRTYGLQSTPCKPCQRNLITLQPASTNYTQCVNPAGFGYSPGGATVCAPGTYTSQGSMQGCIACPAGRTTADNATLQTAITDCYVMPGYGVYNGTNGTSPWNFTTPVDTADKANLTVMPCPVGYYGEGGQLDSKCVQCNGTRTTQGEMSSSVDQCNRCPAGFEFTNSTGSCSACPAGKYQPGYLGNDAPGDTPNFGAGLSCLTCPTTLSVYISSNGTEKEFNSTGTTYRTGAASRDECIPKVAQLGIDVGTKFFDNDTLLDSVGASDFETCITAACTDQCCFVQFDYAYRKNGTGGPGTQKCRFKQMTPVTATSIASTSNLVYYKMLPSDAIAAASLGKVEAKAMSSGLYARCALPTDWAALSDTDQIGKRLLAAALPATDLALCKKRCDMMSVCWGFTVKGGQCMLRGGFDEQDVRSFFRNPADSTTQGW</sequence>
<dbReference type="Pfam" id="PF07699">
    <property type="entry name" value="Ephrin_rec_like"/>
    <property type="match status" value="1"/>
</dbReference>
<dbReference type="Gene3D" id="2.10.50.10">
    <property type="entry name" value="Tumor Necrosis Factor Receptor, subunit A, domain 2"/>
    <property type="match status" value="2"/>
</dbReference>
<reference evidence="2 3" key="1">
    <citation type="submission" date="2016-10" db="EMBL/GenBank/DDBJ databases">
        <authorList>
            <person name="Cai Z."/>
        </authorList>
    </citation>
    <scope>NUCLEOTIDE SEQUENCE [LARGE SCALE GENOMIC DNA]</scope>
</reference>
<dbReference type="SUPFAM" id="SSF57184">
    <property type="entry name" value="Growth factor receptor domain"/>
    <property type="match status" value="2"/>
</dbReference>
<protein>
    <recommendedName>
        <fullName evidence="1">Tyrosine-protein kinase ephrin type A/B receptor-like domain-containing protein</fullName>
    </recommendedName>
</protein>
<dbReference type="AlphaFoldDB" id="A0A383VYJ8"/>
<dbReference type="SMART" id="SM01411">
    <property type="entry name" value="Ephrin_rec_like"/>
    <property type="match status" value="6"/>
</dbReference>
<dbReference type="STRING" id="3088.A0A383VYJ8"/>
<gene>
    <name evidence="2" type="ORF">BQ4739_LOCUS9765</name>
</gene>
<dbReference type="InterPro" id="IPR009030">
    <property type="entry name" value="Growth_fac_rcpt_cys_sf"/>
</dbReference>
<proteinExistence type="predicted"/>
<name>A0A383VYJ8_TETOB</name>
<dbReference type="Proteomes" id="UP000256970">
    <property type="component" value="Unassembled WGS sequence"/>
</dbReference>
<organism evidence="2 3">
    <name type="scientific">Tetradesmus obliquus</name>
    <name type="common">Green alga</name>
    <name type="synonym">Acutodesmus obliquus</name>
    <dbReference type="NCBI Taxonomy" id="3088"/>
    <lineage>
        <taxon>Eukaryota</taxon>
        <taxon>Viridiplantae</taxon>
        <taxon>Chlorophyta</taxon>
        <taxon>core chlorophytes</taxon>
        <taxon>Chlorophyceae</taxon>
        <taxon>CS clade</taxon>
        <taxon>Sphaeropleales</taxon>
        <taxon>Scenedesmaceae</taxon>
        <taxon>Tetradesmus</taxon>
    </lineage>
</organism>
<evidence type="ECO:0000313" key="3">
    <source>
        <dbReference type="Proteomes" id="UP000256970"/>
    </source>
</evidence>